<accession>A0A285NLP5</accession>
<dbReference type="EMBL" id="OBEK01000002">
    <property type="protein sequence ID" value="SNZ09843.1"/>
    <property type="molecule type" value="Genomic_DNA"/>
</dbReference>
<sequence length="211" mass="24784">MSNTIFSLSMIEAKNILNQVGETLKKDLFIPFFKSIKDEYRLGVIQEKTPKIFAKKINTIDDLNEFPSTSAGLYVILTDYKKGYVENPCDLKIKELENVKAIYRGQASDVRLRLKSHLFHELYEQERIKDINNGNIRHDNYIVCMKLVDRKEEGINLHRDKELKKANWYVIYHGLRESNRYIRENAEEAFDLVFHKPICSNEKVKVVAQLK</sequence>
<dbReference type="Proteomes" id="UP000219356">
    <property type="component" value="Unassembled WGS sequence"/>
</dbReference>
<evidence type="ECO:0000313" key="1">
    <source>
        <dbReference type="EMBL" id="SNZ09843.1"/>
    </source>
</evidence>
<protein>
    <recommendedName>
        <fullName evidence="3">GIY-YIG domain-containing protein</fullName>
    </recommendedName>
</protein>
<organism evidence="1 2">
    <name type="scientific">Terribacillus aidingensis</name>
    <dbReference type="NCBI Taxonomy" id="586416"/>
    <lineage>
        <taxon>Bacteria</taxon>
        <taxon>Bacillati</taxon>
        <taxon>Bacillota</taxon>
        <taxon>Bacilli</taxon>
        <taxon>Bacillales</taxon>
        <taxon>Bacillaceae</taxon>
        <taxon>Terribacillus</taxon>
    </lineage>
</organism>
<reference evidence="2" key="1">
    <citation type="submission" date="2017-09" db="EMBL/GenBank/DDBJ databases">
        <authorList>
            <person name="Varghese N."/>
            <person name="Submissions S."/>
        </authorList>
    </citation>
    <scope>NUCLEOTIDE SEQUENCE [LARGE SCALE GENOMIC DNA]</scope>
    <source>
        <strain evidence="2">CGMCC 1.8913</strain>
    </source>
</reference>
<dbReference type="AlphaFoldDB" id="A0A285NLP5"/>
<dbReference type="RefSeq" id="WP_097040596.1">
    <property type="nucleotide sequence ID" value="NZ_OBEK01000002.1"/>
</dbReference>
<name>A0A285NLP5_9BACI</name>
<gene>
    <name evidence="1" type="ORF">SAMN05421503_1384</name>
</gene>
<keyword evidence="2" id="KW-1185">Reference proteome</keyword>
<evidence type="ECO:0008006" key="3">
    <source>
        <dbReference type="Google" id="ProtNLM"/>
    </source>
</evidence>
<proteinExistence type="predicted"/>
<evidence type="ECO:0000313" key="2">
    <source>
        <dbReference type="Proteomes" id="UP000219356"/>
    </source>
</evidence>